<protein>
    <submittedName>
        <fullName evidence="1">Uncharacterized protein</fullName>
    </submittedName>
</protein>
<dbReference type="AlphaFoldDB" id="A0A162D2H8"/>
<dbReference type="Proteomes" id="UP000076858">
    <property type="component" value="Unassembled WGS sequence"/>
</dbReference>
<gene>
    <name evidence="1" type="ORF">APZ42_007072</name>
</gene>
<comment type="caution">
    <text evidence="1">The sequence shown here is derived from an EMBL/GenBank/DDBJ whole genome shotgun (WGS) entry which is preliminary data.</text>
</comment>
<sequence>EFGMLAVYDFLAVSAGRPVRATMRRQQVVRNRNLRRLLNNLDEDRITIREFLISAGNQFEFDDGNNGGNNAGEFEDYYLPMEEARAAFEVLLFVGVLPGEHDDEGENDDGVA</sequence>
<dbReference type="EMBL" id="LRGB01019883">
    <property type="protein sequence ID" value="KZR97834.1"/>
    <property type="molecule type" value="Genomic_DNA"/>
</dbReference>
<name>A0A162D2H8_9CRUS</name>
<dbReference type="OrthoDB" id="90756at2759"/>
<organism evidence="1 2">
    <name type="scientific">Daphnia magna</name>
    <dbReference type="NCBI Taxonomy" id="35525"/>
    <lineage>
        <taxon>Eukaryota</taxon>
        <taxon>Metazoa</taxon>
        <taxon>Ecdysozoa</taxon>
        <taxon>Arthropoda</taxon>
        <taxon>Crustacea</taxon>
        <taxon>Branchiopoda</taxon>
        <taxon>Diplostraca</taxon>
        <taxon>Cladocera</taxon>
        <taxon>Anomopoda</taxon>
        <taxon>Daphniidae</taxon>
        <taxon>Daphnia</taxon>
    </lineage>
</organism>
<feature type="non-terminal residue" evidence="1">
    <location>
        <position position="112"/>
    </location>
</feature>
<evidence type="ECO:0000313" key="2">
    <source>
        <dbReference type="Proteomes" id="UP000076858"/>
    </source>
</evidence>
<feature type="non-terminal residue" evidence="1">
    <location>
        <position position="1"/>
    </location>
</feature>
<reference evidence="1 2" key="1">
    <citation type="submission" date="2016-03" db="EMBL/GenBank/DDBJ databases">
        <title>EvidentialGene: Evidence-directed Construction of Genes on Genomes.</title>
        <authorList>
            <person name="Gilbert D.G."/>
            <person name="Choi J.-H."/>
            <person name="Mockaitis K."/>
            <person name="Colbourne J."/>
            <person name="Pfrender M."/>
        </authorList>
    </citation>
    <scope>NUCLEOTIDE SEQUENCE [LARGE SCALE GENOMIC DNA]</scope>
    <source>
        <strain evidence="1 2">Xinb3</strain>
        <tissue evidence="1">Complete organism</tissue>
    </source>
</reference>
<accession>A0A162D2H8</accession>
<proteinExistence type="predicted"/>
<evidence type="ECO:0000313" key="1">
    <source>
        <dbReference type="EMBL" id="KZR97834.1"/>
    </source>
</evidence>
<keyword evidence="2" id="KW-1185">Reference proteome</keyword>